<reference evidence="13 14" key="1">
    <citation type="submission" date="2019-02" db="EMBL/GenBank/DDBJ databases">
        <title>Draft genome sequence of Escherichia albertii strain Mex-12/320a, isolated from an infant with diarrhea, harboring virulence genes associated with diarrheagenic strains of enteropathogenic E. coli.</title>
        <authorList>
            <person name="Maldonado-Puga S."/>
            <person name="Meza-Segura M."/>
            <person name="Zaidi M.B."/>
            <person name="Estrada-Garcia T."/>
        </authorList>
    </citation>
    <scope>NUCLEOTIDE SEQUENCE [LARGE SCALE GENOMIC DNA]</scope>
    <source>
        <strain evidence="13 14">Mex-12/320a</strain>
    </source>
</reference>
<dbReference type="PANTHER" id="PTHR30251">
    <property type="entry name" value="PILUS ASSEMBLY CHAPERONE"/>
    <property type="match status" value="1"/>
</dbReference>
<evidence type="ECO:0000313" key="12">
    <source>
        <dbReference type="EMBL" id="QST72332.1"/>
    </source>
</evidence>
<comment type="subcellular location">
    <subcellularLocation>
        <location evidence="1 8">Periplasm</location>
    </subcellularLocation>
</comment>
<keyword evidence="7" id="KW-0393">Immunoglobulin domain</keyword>
<dbReference type="GO" id="GO:0030288">
    <property type="term" value="C:outer membrane-bounded periplasmic space"/>
    <property type="evidence" value="ECO:0007669"/>
    <property type="project" value="InterPro"/>
</dbReference>
<feature type="domain" description="Pili assembly chaperone N-terminal" evidence="10">
    <location>
        <begin position="22"/>
        <end position="142"/>
    </location>
</feature>
<evidence type="ECO:0000256" key="7">
    <source>
        <dbReference type="ARBA" id="ARBA00023319"/>
    </source>
</evidence>
<keyword evidence="5" id="KW-0574">Periplasm</keyword>
<evidence type="ECO:0000256" key="2">
    <source>
        <dbReference type="ARBA" id="ARBA00007399"/>
    </source>
</evidence>
<feature type="chain" id="PRO_5044440724" evidence="9">
    <location>
        <begin position="21"/>
        <end position="243"/>
    </location>
</feature>
<evidence type="ECO:0000259" key="11">
    <source>
        <dbReference type="Pfam" id="PF02753"/>
    </source>
</evidence>
<evidence type="ECO:0000256" key="6">
    <source>
        <dbReference type="ARBA" id="ARBA00023186"/>
    </source>
</evidence>
<dbReference type="GO" id="GO:0071555">
    <property type="term" value="P:cell wall organization"/>
    <property type="evidence" value="ECO:0007669"/>
    <property type="project" value="InterPro"/>
</dbReference>
<dbReference type="PRINTS" id="PR00969">
    <property type="entry name" value="CHAPERONPILI"/>
</dbReference>
<dbReference type="SUPFAM" id="SSF49584">
    <property type="entry name" value="Periplasmic chaperone C-domain"/>
    <property type="match status" value="1"/>
</dbReference>
<organism evidence="13 14">
    <name type="scientific">Escherichia albertii</name>
    <dbReference type="NCBI Taxonomy" id="208962"/>
    <lineage>
        <taxon>Bacteria</taxon>
        <taxon>Pseudomonadati</taxon>
        <taxon>Pseudomonadota</taxon>
        <taxon>Gammaproteobacteria</taxon>
        <taxon>Enterobacterales</taxon>
        <taxon>Enterobacteriaceae</taxon>
        <taxon>Escherichia</taxon>
    </lineage>
</organism>
<evidence type="ECO:0000313" key="13">
    <source>
        <dbReference type="EMBL" id="TBR49008.1"/>
    </source>
</evidence>
<dbReference type="Pfam" id="PF00345">
    <property type="entry name" value="PapD_N"/>
    <property type="match status" value="1"/>
</dbReference>
<name>A0A7U8WW80_ESCAL</name>
<evidence type="ECO:0000256" key="9">
    <source>
        <dbReference type="SAM" id="SignalP"/>
    </source>
</evidence>
<proteinExistence type="inferred from homology"/>
<evidence type="ECO:0000259" key="10">
    <source>
        <dbReference type="Pfam" id="PF00345"/>
    </source>
</evidence>
<dbReference type="GeneID" id="89520014"/>
<reference evidence="12 15" key="2">
    <citation type="submission" date="2021-03" db="EMBL/GenBank/DDBJ databases">
        <title>Comparative genomics of Chinese and international isolates of Escherichia albertii: population structure and evolution of virulence and antimicrobial resistance.</title>
        <authorList>
            <person name="Wang H."/>
            <person name="Xiong Y."/>
            <person name="Luo L."/>
        </authorList>
    </citation>
    <scope>NUCLEOTIDE SEQUENCE [LARGE SCALE GENOMIC DNA]</scope>
    <source>
        <strain evidence="12 15">Sample 165</strain>
    </source>
</reference>
<feature type="domain" description="Pili assembly chaperone C-terminal" evidence="11">
    <location>
        <begin position="166"/>
        <end position="222"/>
    </location>
</feature>
<evidence type="ECO:0000256" key="8">
    <source>
        <dbReference type="RuleBase" id="RU003918"/>
    </source>
</evidence>
<dbReference type="PANTHER" id="PTHR30251:SF5">
    <property type="entry name" value="FIMBRIAL CHAPARONE PROTEIN"/>
    <property type="match status" value="1"/>
</dbReference>
<evidence type="ECO:0000256" key="3">
    <source>
        <dbReference type="ARBA" id="ARBA00022558"/>
    </source>
</evidence>
<dbReference type="Pfam" id="PF02753">
    <property type="entry name" value="PapD_C"/>
    <property type="match status" value="1"/>
</dbReference>
<dbReference type="RefSeq" id="WP_000222976.1">
    <property type="nucleotide sequence ID" value="NZ_BBVE01000029.1"/>
</dbReference>
<dbReference type="InterPro" id="IPR016147">
    <property type="entry name" value="Pili_assmbl_chaperone_N"/>
</dbReference>
<dbReference type="SUPFAM" id="SSF49354">
    <property type="entry name" value="PapD-like"/>
    <property type="match status" value="1"/>
</dbReference>
<keyword evidence="6 8" id="KW-0143">Chaperone</keyword>
<evidence type="ECO:0000256" key="5">
    <source>
        <dbReference type="ARBA" id="ARBA00022764"/>
    </source>
</evidence>
<dbReference type="PROSITE" id="PS00635">
    <property type="entry name" value="PILI_CHAPERONE"/>
    <property type="match status" value="1"/>
</dbReference>
<protein>
    <submittedName>
        <fullName evidence="13">Molecular chaperone</fullName>
    </submittedName>
</protein>
<feature type="signal peptide" evidence="9">
    <location>
        <begin position="1"/>
        <end position="20"/>
    </location>
</feature>
<evidence type="ECO:0000256" key="4">
    <source>
        <dbReference type="ARBA" id="ARBA00022729"/>
    </source>
</evidence>
<dbReference type="InterPro" id="IPR001829">
    <property type="entry name" value="Pili_assmbl_chaperone_bac"/>
</dbReference>
<gene>
    <name evidence="13" type="ORF">EYS06_20225</name>
    <name evidence="12" type="ORF">JRC44_15825</name>
</gene>
<comment type="similarity">
    <text evidence="2 8">Belongs to the periplasmic pilus chaperone family.</text>
</comment>
<evidence type="ECO:0000256" key="1">
    <source>
        <dbReference type="ARBA" id="ARBA00004418"/>
    </source>
</evidence>
<dbReference type="Proteomes" id="UP000663211">
    <property type="component" value="Chromosome"/>
</dbReference>
<keyword evidence="3" id="KW-1029">Fimbrium biogenesis</keyword>
<dbReference type="AlphaFoldDB" id="A0A7U8WW80"/>
<dbReference type="EMBL" id="CP070296">
    <property type="protein sequence ID" value="QST72332.1"/>
    <property type="molecule type" value="Genomic_DNA"/>
</dbReference>
<dbReference type="InterPro" id="IPR050643">
    <property type="entry name" value="Periplasmic_pilus_chap"/>
</dbReference>
<dbReference type="InterPro" id="IPR016148">
    <property type="entry name" value="Pili_assmbl_chaperone_C"/>
</dbReference>
<dbReference type="Proteomes" id="UP000292187">
    <property type="component" value="Unassembled WGS sequence"/>
</dbReference>
<evidence type="ECO:0000313" key="14">
    <source>
        <dbReference type="Proteomes" id="UP000292187"/>
    </source>
</evidence>
<accession>A0A7U8WW80</accession>
<dbReference type="InterPro" id="IPR018046">
    <property type="entry name" value="Pili_assmbl_chaperone_CS"/>
</dbReference>
<dbReference type="InterPro" id="IPR008962">
    <property type="entry name" value="PapD-like_sf"/>
</dbReference>
<dbReference type="InterPro" id="IPR036316">
    <property type="entry name" value="Pili_assmbl_chap_C_dom_sf"/>
</dbReference>
<dbReference type="EMBL" id="SIZV01000033">
    <property type="protein sequence ID" value="TBR49008.1"/>
    <property type="molecule type" value="Genomic_DNA"/>
</dbReference>
<keyword evidence="4 9" id="KW-0732">Signal</keyword>
<dbReference type="FunFam" id="2.60.40.10:FF:000458">
    <property type="entry name" value="Molecular chaperone FimC"/>
    <property type="match status" value="1"/>
</dbReference>
<dbReference type="Gene3D" id="2.60.40.10">
    <property type="entry name" value="Immunoglobulins"/>
    <property type="match status" value="2"/>
</dbReference>
<evidence type="ECO:0000313" key="15">
    <source>
        <dbReference type="Proteomes" id="UP000663211"/>
    </source>
</evidence>
<sequence>MTYYRVIPLFFLAATLCSHAALQPDRTRVVFNGNEKASSVKIENKSPGDPYLAYSWIEDEKGNKTDDYLVALPPIQRINPSAISQVRIVKQPASAQLPTDRETLFYYNLREIPPAPEKAEDAAQLQIAIQSRIKLFWRPASLRKKMGDRVELQMKATQQGETLTLQNPTPYFLTIAYLGKNKNGVLPGFQSTMIAPFSSTPVHTSGYSGNHFYLGYMDDYGALRMTHLSCQTICTLTPEEVKP</sequence>
<dbReference type="InterPro" id="IPR013783">
    <property type="entry name" value="Ig-like_fold"/>
</dbReference>